<evidence type="ECO:0000313" key="2">
    <source>
        <dbReference type="EMBL" id="PVH47521.1"/>
    </source>
</evidence>
<proteinExistence type="predicted"/>
<dbReference type="Proteomes" id="UP000243499">
    <property type="component" value="Chromosome 4"/>
</dbReference>
<evidence type="ECO:0000256" key="1">
    <source>
        <dbReference type="SAM" id="MobiDB-lite"/>
    </source>
</evidence>
<organism evidence="2">
    <name type="scientific">Panicum hallii</name>
    <dbReference type="NCBI Taxonomy" id="206008"/>
    <lineage>
        <taxon>Eukaryota</taxon>
        <taxon>Viridiplantae</taxon>
        <taxon>Streptophyta</taxon>
        <taxon>Embryophyta</taxon>
        <taxon>Tracheophyta</taxon>
        <taxon>Spermatophyta</taxon>
        <taxon>Magnoliopsida</taxon>
        <taxon>Liliopsida</taxon>
        <taxon>Poales</taxon>
        <taxon>Poaceae</taxon>
        <taxon>PACMAD clade</taxon>
        <taxon>Panicoideae</taxon>
        <taxon>Panicodae</taxon>
        <taxon>Paniceae</taxon>
        <taxon>Panicinae</taxon>
        <taxon>Panicum</taxon>
        <taxon>Panicum sect. Panicum</taxon>
    </lineage>
</organism>
<dbReference type="EMBL" id="CM008049">
    <property type="protein sequence ID" value="PVH47521.1"/>
    <property type="molecule type" value="Genomic_DNA"/>
</dbReference>
<accession>A0A2T8JC95</accession>
<feature type="compositionally biased region" description="Basic residues" evidence="1">
    <location>
        <begin position="44"/>
        <end position="53"/>
    </location>
</feature>
<dbReference type="AlphaFoldDB" id="A0A2T8JC95"/>
<gene>
    <name evidence="2" type="ORF">PAHAL_4G079300</name>
</gene>
<name>A0A2T8JC95_9POAL</name>
<feature type="region of interest" description="Disordered" evidence="1">
    <location>
        <begin position="1"/>
        <end position="76"/>
    </location>
</feature>
<sequence length="93" mass="10624">MHPCLVAAGPCSRGTTQRKALPRTAQNGRESGGERQRERERNRKREKKERQQHRWYSSAAAATSERSPHQPPLLTFASQPRLPARWALLVLAR</sequence>
<feature type="compositionally biased region" description="Basic and acidic residues" evidence="1">
    <location>
        <begin position="31"/>
        <end position="43"/>
    </location>
</feature>
<protein>
    <submittedName>
        <fullName evidence="2">Uncharacterized protein</fullName>
    </submittedName>
</protein>
<dbReference type="Gramene" id="PVH47521">
    <property type="protein sequence ID" value="PVH47521"/>
    <property type="gene ID" value="PAHAL_4G079300"/>
</dbReference>
<reference evidence="2" key="1">
    <citation type="submission" date="2018-04" db="EMBL/GenBank/DDBJ databases">
        <title>WGS assembly of Panicum hallii.</title>
        <authorList>
            <person name="Lovell J."/>
            <person name="Jenkins J."/>
            <person name="Lowry D."/>
            <person name="Mamidi S."/>
            <person name="Sreedasyam A."/>
            <person name="Weng X."/>
            <person name="Barry K."/>
            <person name="Bonette J."/>
            <person name="Campitelli B."/>
            <person name="Daum C."/>
            <person name="Gordon S."/>
            <person name="Gould B."/>
            <person name="Lipzen A."/>
            <person name="Macqueen A."/>
            <person name="Palacio-Mejia J."/>
            <person name="Plott C."/>
            <person name="Shakirov E."/>
            <person name="Shu S."/>
            <person name="Yoshinaga Y."/>
            <person name="Zane M."/>
            <person name="Rokhsar D."/>
            <person name="Grimwood J."/>
            <person name="Schmutz J."/>
            <person name="Juenger T."/>
        </authorList>
    </citation>
    <scope>NUCLEOTIDE SEQUENCE [LARGE SCALE GENOMIC DNA]</scope>
    <source>
        <strain evidence="2">FIL2</strain>
    </source>
</reference>